<reference evidence="6 7" key="1">
    <citation type="journal article" date="2012" name="Stand. Genomic Sci.">
        <title>Complete genome sequence of Terriglobus saanensis type strain SP1PR4(T), an Acidobacteria from tundra soil.</title>
        <authorList>
            <person name="Rawat S.R."/>
            <person name="Mannisto M.K."/>
            <person name="Starovoytov V."/>
            <person name="Goodwin L."/>
            <person name="Nolan M."/>
            <person name="Hauser L."/>
            <person name="Land M."/>
            <person name="Davenport K.W."/>
            <person name="Woyke T."/>
            <person name="Haggblom M.M."/>
        </authorList>
    </citation>
    <scope>NUCLEOTIDE SEQUENCE</scope>
    <source>
        <strain evidence="7">ATCC BAA-1853 / DSM 23119 / SP1PR4</strain>
    </source>
</reference>
<evidence type="ECO:0000259" key="5">
    <source>
        <dbReference type="PROSITE" id="PS50110"/>
    </source>
</evidence>
<dbReference type="InterPro" id="IPR058245">
    <property type="entry name" value="NreC/VraR/RcsB-like_REC"/>
</dbReference>
<organism evidence="6 7">
    <name type="scientific">Terriglobus saanensis (strain ATCC BAA-1853 / DSM 23119 / SP1PR4)</name>
    <dbReference type="NCBI Taxonomy" id="401053"/>
    <lineage>
        <taxon>Bacteria</taxon>
        <taxon>Pseudomonadati</taxon>
        <taxon>Acidobacteriota</taxon>
        <taxon>Terriglobia</taxon>
        <taxon>Terriglobales</taxon>
        <taxon>Acidobacteriaceae</taxon>
        <taxon>Terriglobus</taxon>
    </lineage>
</organism>
<dbReference type="InterPro" id="IPR039420">
    <property type="entry name" value="WalR-like"/>
</dbReference>
<keyword evidence="2" id="KW-0238">DNA-binding</keyword>
<dbReference type="CDD" id="cd17535">
    <property type="entry name" value="REC_NarL-like"/>
    <property type="match status" value="1"/>
</dbReference>
<evidence type="ECO:0000256" key="1">
    <source>
        <dbReference type="ARBA" id="ARBA00022553"/>
    </source>
</evidence>
<protein>
    <submittedName>
        <fullName evidence="6">Two component transcriptional regulator, LuxR family</fullName>
    </submittedName>
</protein>
<dbReference type="eggNOG" id="COG2197">
    <property type="taxonomic scope" value="Bacteria"/>
</dbReference>
<dbReference type="Proteomes" id="UP000006844">
    <property type="component" value="Chromosome"/>
</dbReference>
<dbReference type="InterPro" id="IPR016032">
    <property type="entry name" value="Sig_transdc_resp-reg_C-effctor"/>
</dbReference>
<dbReference type="GO" id="GO:0003677">
    <property type="term" value="F:DNA binding"/>
    <property type="evidence" value="ECO:0007669"/>
    <property type="project" value="UniProtKB-KW"/>
</dbReference>
<dbReference type="PANTHER" id="PTHR43214">
    <property type="entry name" value="TWO-COMPONENT RESPONSE REGULATOR"/>
    <property type="match status" value="1"/>
</dbReference>
<dbReference type="KEGG" id="tsa:AciPR4_0110"/>
<dbReference type="InterPro" id="IPR001789">
    <property type="entry name" value="Sig_transdc_resp-reg_receiver"/>
</dbReference>
<dbReference type="InterPro" id="IPR000792">
    <property type="entry name" value="Tscrpt_reg_LuxR_C"/>
</dbReference>
<evidence type="ECO:0000313" key="6">
    <source>
        <dbReference type="EMBL" id="ADV80951.1"/>
    </source>
</evidence>
<dbReference type="AlphaFoldDB" id="E8UZ06"/>
<dbReference type="Pfam" id="PF00196">
    <property type="entry name" value="GerE"/>
    <property type="match status" value="1"/>
</dbReference>
<dbReference type="GO" id="GO:0000160">
    <property type="term" value="P:phosphorelay signal transduction system"/>
    <property type="evidence" value="ECO:0007669"/>
    <property type="project" value="InterPro"/>
</dbReference>
<dbReference type="Gene3D" id="3.40.50.2300">
    <property type="match status" value="1"/>
</dbReference>
<dbReference type="PROSITE" id="PS50110">
    <property type="entry name" value="RESPONSE_REGULATORY"/>
    <property type="match status" value="1"/>
</dbReference>
<dbReference type="Pfam" id="PF00072">
    <property type="entry name" value="Response_reg"/>
    <property type="match status" value="1"/>
</dbReference>
<gene>
    <name evidence="6" type="ordered locus">AciPR4_0110</name>
</gene>
<dbReference type="PROSITE" id="PS00622">
    <property type="entry name" value="HTH_LUXR_1"/>
    <property type="match status" value="1"/>
</dbReference>
<accession>E8UZ06</accession>
<feature type="domain" description="HTH luxR-type" evidence="4">
    <location>
        <begin position="148"/>
        <end position="213"/>
    </location>
</feature>
<evidence type="ECO:0000256" key="3">
    <source>
        <dbReference type="PROSITE-ProRule" id="PRU00169"/>
    </source>
</evidence>
<feature type="domain" description="Response regulatory" evidence="5">
    <location>
        <begin position="16"/>
        <end position="132"/>
    </location>
</feature>
<dbReference type="EMBL" id="CP002467">
    <property type="protein sequence ID" value="ADV80951.1"/>
    <property type="molecule type" value="Genomic_DNA"/>
</dbReference>
<dbReference type="PRINTS" id="PR00038">
    <property type="entry name" value="HTHLUXR"/>
</dbReference>
<evidence type="ECO:0000256" key="2">
    <source>
        <dbReference type="ARBA" id="ARBA00023125"/>
    </source>
</evidence>
<keyword evidence="1 3" id="KW-0597">Phosphoprotein</keyword>
<evidence type="ECO:0000313" key="7">
    <source>
        <dbReference type="Proteomes" id="UP000006844"/>
    </source>
</evidence>
<dbReference type="SMART" id="SM00421">
    <property type="entry name" value="HTH_LUXR"/>
    <property type="match status" value="1"/>
</dbReference>
<dbReference type="SUPFAM" id="SSF52172">
    <property type="entry name" value="CheY-like"/>
    <property type="match status" value="1"/>
</dbReference>
<feature type="modified residue" description="4-aspartylphosphate" evidence="3">
    <location>
        <position position="67"/>
    </location>
</feature>
<dbReference type="SMART" id="SM00448">
    <property type="entry name" value="REC"/>
    <property type="match status" value="1"/>
</dbReference>
<proteinExistence type="predicted"/>
<dbReference type="InterPro" id="IPR011006">
    <property type="entry name" value="CheY-like_superfamily"/>
</dbReference>
<dbReference type="HOGENOM" id="CLU_000445_90_0_0"/>
<evidence type="ECO:0000259" key="4">
    <source>
        <dbReference type="PROSITE" id="PS50043"/>
    </source>
</evidence>
<dbReference type="GO" id="GO:0006355">
    <property type="term" value="P:regulation of DNA-templated transcription"/>
    <property type="evidence" value="ECO:0007669"/>
    <property type="project" value="InterPro"/>
</dbReference>
<dbReference type="CDD" id="cd06170">
    <property type="entry name" value="LuxR_C_like"/>
    <property type="match status" value="1"/>
</dbReference>
<dbReference type="STRING" id="401053.AciPR4_0110"/>
<dbReference type="RefSeq" id="WP_013566684.1">
    <property type="nucleotide sequence ID" value="NC_014963.1"/>
</dbReference>
<sequence>MESVPDHSMPQIKEIRILCVDDHPLIRDGIAFALQFQKDMKLVGEAKHGEEAVMQFERLLPDVTLMDIQMPGMNGIDAIHAIRKVSPRAKIVVLTTYAGDVQAARALEAGASGYLLKSMLRTELVVTIREVYEGRRRISPEISATLSEHLSANDLSPRETEVLRSVAQGRSNRQIADALLISEDTVKGHMKSIMAKLDAGDRTQAVIIAMKRGFLQA</sequence>
<name>E8UZ06_TERSS</name>
<dbReference type="PANTHER" id="PTHR43214:SF43">
    <property type="entry name" value="TWO-COMPONENT RESPONSE REGULATOR"/>
    <property type="match status" value="1"/>
</dbReference>
<dbReference type="PROSITE" id="PS50043">
    <property type="entry name" value="HTH_LUXR_2"/>
    <property type="match status" value="1"/>
</dbReference>
<dbReference type="SUPFAM" id="SSF46894">
    <property type="entry name" value="C-terminal effector domain of the bipartite response regulators"/>
    <property type="match status" value="1"/>
</dbReference>
<keyword evidence="7" id="KW-1185">Reference proteome</keyword>